<reference evidence="3" key="1">
    <citation type="submission" date="2019-11" db="EMBL/GenBank/DDBJ databases">
        <title>Characterization of Clostridium perfringens isolates from swine manure treated agricultural soils.</title>
        <authorList>
            <person name="Wushke S.T."/>
        </authorList>
    </citation>
    <scope>NUCLEOTIDE SEQUENCE</scope>
    <source>
        <strain evidence="3">X62</strain>
    </source>
</reference>
<accession>A0AAW9K1V5</accession>
<dbReference type="SMART" id="SM00530">
    <property type="entry name" value="HTH_XRE"/>
    <property type="match status" value="1"/>
</dbReference>
<dbReference type="RefSeq" id="WP_322394899.1">
    <property type="nucleotide sequence ID" value="NZ_WNUH01000071.1"/>
</dbReference>
<sequence length="83" mass="9529">MKKINLKIKYYRELKKISQSELAKSTGLSKSYISELESGKKICSLKTLFNIGESLDVCPLVLIERFNLLGHQNDTIQNKKKIK</sequence>
<dbReference type="AlphaFoldDB" id="A0AAW9K1V5"/>
<protein>
    <submittedName>
        <fullName evidence="3">Helix-turn-helix domain-containing protein</fullName>
    </submittedName>
</protein>
<dbReference type="Pfam" id="PF01381">
    <property type="entry name" value="HTH_3"/>
    <property type="match status" value="1"/>
</dbReference>
<evidence type="ECO:0000256" key="1">
    <source>
        <dbReference type="ARBA" id="ARBA00023125"/>
    </source>
</evidence>
<dbReference type="Gene3D" id="1.10.260.40">
    <property type="entry name" value="lambda repressor-like DNA-binding domains"/>
    <property type="match status" value="1"/>
</dbReference>
<dbReference type="PANTHER" id="PTHR46797">
    <property type="entry name" value="HTH-TYPE TRANSCRIPTIONAL REGULATOR"/>
    <property type="match status" value="1"/>
</dbReference>
<proteinExistence type="predicted"/>
<dbReference type="EMBL" id="WNUR01000047">
    <property type="protein sequence ID" value="MDZ7542187.1"/>
    <property type="molecule type" value="Genomic_DNA"/>
</dbReference>
<comment type="caution">
    <text evidence="3">The sequence shown here is derived from an EMBL/GenBank/DDBJ whole genome shotgun (WGS) entry which is preliminary data.</text>
</comment>
<dbReference type="PROSITE" id="PS50943">
    <property type="entry name" value="HTH_CROC1"/>
    <property type="match status" value="1"/>
</dbReference>
<keyword evidence="1" id="KW-0238">DNA-binding</keyword>
<organism evidence="3 4">
    <name type="scientific">Clostridium perfringens</name>
    <dbReference type="NCBI Taxonomy" id="1502"/>
    <lineage>
        <taxon>Bacteria</taxon>
        <taxon>Bacillati</taxon>
        <taxon>Bacillota</taxon>
        <taxon>Clostridia</taxon>
        <taxon>Eubacteriales</taxon>
        <taxon>Clostridiaceae</taxon>
        <taxon>Clostridium</taxon>
    </lineage>
</organism>
<dbReference type="InterPro" id="IPR010982">
    <property type="entry name" value="Lambda_DNA-bd_dom_sf"/>
</dbReference>
<dbReference type="InterPro" id="IPR050807">
    <property type="entry name" value="TransReg_Diox_bact_type"/>
</dbReference>
<dbReference type="GO" id="GO:0005829">
    <property type="term" value="C:cytosol"/>
    <property type="evidence" value="ECO:0007669"/>
    <property type="project" value="TreeGrafter"/>
</dbReference>
<name>A0AAW9K1V5_CLOPF</name>
<feature type="domain" description="HTH cro/C1-type" evidence="2">
    <location>
        <begin position="8"/>
        <end position="63"/>
    </location>
</feature>
<evidence type="ECO:0000313" key="4">
    <source>
        <dbReference type="Proteomes" id="UP001288944"/>
    </source>
</evidence>
<dbReference type="InterPro" id="IPR001387">
    <property type="entry name" value="Cro/C1-type_HTH"/>
</dbReference>
<evidence type="ECO:0000259" key="2">
    <source>
        <dbReference type="PROSITE" id="PS50943"/>
    </source>
</evidence>
<evidence type="ECO:0000313" key="3">
    <source>
        <dbReference type="EMBL" id="MDZ7542187.1"/>
    </source>
</evidence>
<dbReference type="PANTHER" id="PTHR46797:SF1">
    <property type="entry name" value="METHYLPHOSPHONATE SYNTHASE"/>
    <property type="match status" value="1"/>
</dbReference>
<dbReference type="SUPFAM" id="SSF47413">
    <property type="entry name" value="lambda repressor-like DNA-binding domains"/>
    <property type="match status" value="1"/>
</dbReference>
<dbReference type="GO" id="GO:0003700">
    <property type="term" value="F:DNA-binding transcription factor activity"/>
    <property type="evidence" value="ECO:0007669"/>
    <property type="project" value="TreeGrafter"/>
</dbReference>
<dbReference type="CDD" id="cd00093">
    <property type="entry name" value="HTH_XRE"/>
    <property type="match status" value="1"/>
</dbReference>
<dbReference type="Proteomes" id="UP001288944">
    <property type="component" value="Unassembled WGS sequence"/>
</dbReference>
<dbReference type="GO" id="GO:0003677">
    <property type="term" value="F:DNA binding"/>
    <property type="evidence" value="ECO:0007669"/>
    <property type="project" value="UniProtKB-KW"/>
</dbReference>
<gene>
    <name evidence="3" type="ORF">GNF83_13195</name>
</gene>